<dbReference type="STRING" id="765257.A0A0C9ZH52"/>
<accession>A0A0C9ZH52</accession>
<organism evidence="1 2">
    <name type="scientific">Pisolithus microcarpus 441</name>
    <dbReference type="NCBI Taxonomy" id="765257"/>
    <lineage>
        <taxon>Eukaryota</taxon>
        <taxon>Fungi</taxon>
        <taxon>Dikarya</taxon>
        <taxon>Basidiomycota</taxon>
        <taxon>Agaricomycotina</taxon>
        <taxon>Agaricomycetes</taxon>
        <taxon>Agaricomycetidae</taxon>
        <taxon>Boletales</taxon>
        <taxon>Sclerodermatineae</taxon>
        <taxon>Pisolithaceae</taxon>
        <taxon>Pisolithus</taxon>
    </lineage>
</organism>
<dbReference type="HOGENOM" id="CLU_048345_1_0_1"/>
<evidence type="ECO:0000313" key="2">
    <source>
        <dbReference type="Proteomes" id="UP000054018"/>
    </source>
</evidence>
<dbReference type="AlphaFoldDB" id="A0A0C9ZH52"/>
<dbReference type="InterPro" id="IPR011013">
    <property type="entry name" value="Gal_mutarotase_sf_dom"/>
</dbReference>
<sequence length="193" mass="21687">MDNDAGVSVRLTLEPTSSIAAKYDRPFHLAYVLTLAEHQLSTDLHVTNTSTSPDNLEFQALFHNYILSPVDQVLISPLQNVRHYDKTAVTEEERNLAKVESRLGVDVRKFTDSIYEDAPQKYDVTWPGGGLEIKTNALKDVVIWNPQKDAGSRMADMEHAGWERFVCVEPGFVRGFVEVEPGKTWIGQQVLSV</sequence>
<dbReference type="PANTHER" id="PTHR11122:SF13">
    <property type="entry name" value="GLUCOSE-6-PHOSPHATE 1-EPIMERASE"/>
    <property type="match status" value="1"/>
</dbReference>
<evidence type="ECO:0000313" key="1">
    <source>
        <dbReference type="EMBL" id="KIK28541.1"/>
    </source>
</evidence>
<dbReference type="OrthoDB" id="1659429at2759"/>
<dbReference type="InterPro" id="IPR014718">
    <property type="entry name" value="GH-type_carb-bd"/>
</dbReference>
<dbReference type="SUPFAM" id="SSF74650">
    <property type="entry name" value="Galactose mutarotase-like"/>
    <property type="match status" value="1"/>
</dbReference>
<name>A0A0C9ZH52_9AGAM</name>
<gene>
    <name evidence="1" type="ORF">PISMIDRAFT_673580</name>
</gene>
<proteinExistence type="predicted"/>
<dbReference type="GO" id="GO:0030246">
    <property type="term" value="F:carbohydrate binding"/>
    <property type="evidence" value="ECO:0007669"/>
    <property type="project" value="InterPro"/>
</dbReference>
<dbReference type="PANTHER" id="PTHR11122">
    <property type="entry name" value="APOSPORY-ASSOCIATED PROTEIN C-RELATED"/>
    <property type="match status" value="1"/>
</dbReference>
<keyword evidence="2" id="KW-1185">Reference proteome</keyword>
<protein>
    <recommendedName>
        <fullName evidence="3">Glucose-6-phosphate 1-epimerase</fullName>
    </recommendedName>
</protein>
<reference evidence="1 2" key="1">
    <citation type="submission" date="2014-04" db="EMBL/GenBank/DDBJ databases">
        <authorList>
            <consortium name="DOE Joint Genome Institute"/>
            <person name="Kuo A."/>
            <person name="Kohler A."/>
            <person name="Costa M.D."/>
            <person name="Nagy L.G."/>
            <person name="Floudas D."/>
            <person name="Copeland A."/>
            <person name="Barry K.W."/>
            <person name="Cichocki N."/>
            <person name="Veneault-Fourrey C."/>
            <person name="LaButti K."/>
            <person name="Lindquist E.A."/>
            <person name="Lipzen A."/>
            <person name="Lundell T."/>
            <person name="Morin E."/>
            <person name="Murat C."/>
            <person name="Sun H."/>
            <person name="Tunlid A."/>
            <person name="Henrissat B."/>
            <person name="Grigoriev I.V."/>
            <person name="Hibbett D.S."/>
            <person name="Martin F."/>
            <person name="Nordberg H.P."/>
            <person name="Cantor M.N."/>
            <person name="Hua S.X."/>
        </authorList>
    </citation>
    <scope>NUCLEOTIDE SEQUENCE [LARGE SCALE GENOMIC DNA]</scope>
    <source>
        <strain evidence="1 2">441</strain>
    </source>
</reference>
<dbReference type="GO" id="GO:0005975">
    <property type="term" value="P:carbohydrate metabolic process"/>
    <property type="evidence" value="ECO:0007669"/>
    <property type="project" value="InterPro"/>
</dbReference>
<dbReference type="InterPro" id="IPR008183">
    <property type="entry name" value="Aldose_1/G6P_1-epimerase"/>
</dbReference>
<dbReference type="Proteomes" id="UP000054018">
    <property type="component" value="Unassembled WGS sequence"/>
</dbReference>
<reference evidence="2" key="2">
    <citation type="submission" date="2015-01" db="EMBL/GenBank/DDBJ databases">
        <title>Evolutionary Origins and Diversification of the Mycorrhizal Mutualists.</title>
        <authorList>
            <consortium name="DOE Joint Genome Institute"/>
            <consortium name="Mycorrhizal Genomics Consortium"/>
            <person name="Kohler A."/>
            <person name="Kuo A."/>
            <person name="Nagy L.G."/>
            <person name="Floudas D."/>
            <person name="Copeland A."/>
            <person name="Barry K.W."/>
            <person name="Cichocki N."/>
            <person name="Veneault-Fourrey C."/>
            <person name="LaButti K."/>
            <person name="Lindquist E.A."/>
            <person name="Lipzen A."/>
            <person name="Lundell T."/>
            <person name="Morin E."/>
            <person name="Murat C."/>
            <person name="Riley R."/>
            <person name="Ohm R."/>
            <person name="Sun H."/>
            <person name="Tunlid A."/>
            <person name="Henrissat B."/>
            <person name="Grigoriev I.V."/>
            <person name="Hibbett D.S."/>
            <person name="Martin F."/>
        </authorList>
    </citation>
    <scope>NUCLEOTIDE SEQUENCE [LARGE SCALE GENOMIC DNA]</scope>
    <source>
        <strain evidence="2">441</strain>
    </source>
</reference>
<dbReference type="Gene3D" id="2.70.98.10">
    <property type="match status" value="1"/>
</dbReference>
<dbReference type="GO" id="GO:0047938">
    <property type="term" value="F:glucose-6-phosphate 1-epimerase activity"/>
    <property type="evidence" value="ECO:0007669"/>
    <property type="project" value="TreeGrafter"/>
</dbReference>
<dbReference type="GO" id="GO:0005737">
    <property type="term" value="C:cytoplasm"/>
    <property type="evidence" value="ECO:0007669"/>
    <property type="project" value="TreeGrafter"/>
</dbReference>
<dbReference type="Pfam" id="PF01263">
    <property type="entry name" value="Aldose_epim"/>
    <property type="match status" value="1"/>
</dbReference>
<dbReference type="EMBL" id="KN833692">
    <property type="protein sequence ID" value="KIK28541.1"/>
    <property type="molecule type" value="Genomic_DNA"/>
</dbReference>
<feature type="non-terminal residue" evidence="1">
    <location>
        <position position="1"/>
    </location>
</feature>
<evidence type="ECO:0008006" key="3">
    <source>
        <dbReference type="Google" id="ProtNLM"/>
    </source>
</evidence>